<keyword evidence="2" id="KW-0812">Transmembrane</keyword>
<accession>A0A3L6RCC8</accession>
<comment type="caution">
    <text evidence="3">The sequence shown here is derived from an EMBL/GenBank/DDBJ whole genome shotgun (WGS) entry which is preliminary data.</text>
</comment>
<dbReference type="OrthoDB" id="690107at2759"/>
<evidence type="ECO:0000313" key="4">
    <source>
        <dbReference type="Proteomes" id="UP000275267"/>
    </source>
</evidence>
<feature type="compositionally biased region" description="Basic and acidic residues" evidence="1">
    <location>
        <begin position="260"/>
        <end position="303"/>
    </location>
</feature>
<protein>
    <submittedName>
        <fullName evidence="3">Uncharacterized protein</fullName>
    </submittedName>
</protein>
<proteinExistence type="predicted"/>
<evidence type="ECO:0000313" key="3">
    <source>
        <dbReference type="EMBL" id="RLM99910.1"/>
    </source>
</evidence>
<feature type="compositionally biased region" description="Basic and acidic residues" evidence="1">
    <location>
        <begin position="424"/>
        <end position="443"/>
    </location>
</feature>
<keyword evidence="2" id="KW-1133">Transmembrane helix</keyword>
<reference evidence="4" key="1">
    <citation type="journal article" date="2019" name="Nat. Commun.">
        <title>The genome of broomcorn millet.</title>
        <authorList>
            <person name="Zou C."/>
            <person name="Miki D."/>
            <person name="Li D."/>
            <person name="Tang Q."/>
            <person name="Xiao L."/>
            <person name="Rajput S."/>
            <person name="Deng P."/>
            <person name="Jia W."/>
            <person name="Huang R."/>
            <person name="Zhang M."/>
            <person name="Sun Y."/>
            <person name="Hu J."/>
            <person name="Fu X."/>
            <person name="Schnable P.S."/>
            <person name="Li F."/>
            <person name="Zhang H."/>
            <person name="Feng B."/>
            <person name="Zhu X."/>
            <person name="Liu R."/>
            <person name="Schnable J.C."/>
            <person name="Zhu J.-K."/>
            <person name="Zhang H."/>
        </authorList>
    </citation>
    <scope>NUCLEOTIDE SEQUENCE [LARGE SCALE GENOMIC DNA]</scope>
</reference>
<dbReference type="EMBL" id="PQIB02000009">
    <property type="protein sequence ID" value="RLM99910.1"/>
    <property type="molecule type" value="Genomic_DNA"/>
</dbReference>
<sequence>MGRRPSLSPGLRCPSGLQRVRAAPPDGYVAGATWWRVRGRPSSDFRSAVDGWSSVEAEAATPLSSRSCAPRACSVQNGEVGGSSNRARANVARKMKEVEHMLENLGKEGVQIDGMIASIIDDEVSRIKAEAARENSNNDLKKNGIMVLMAIACVAFGFFMGVEWAEEALYTELRRESFMDIMDKGSTTKKRKRSARKKVVRRDDDANYDVGLLLKLEAEMEQGTTVEDGNIMADRDCDGTSKPTENATSKGDGMSRMVRKSGEKEEIEPSHEELSKDRDLDKLDTDGDKHVAMPETEKESVDKEEIEPIEEGPVADSDVLADRDVRTQSVNQPIGKLPQVFYGLSGSAVHVYVEEYRKHINLYDLHLLLDLSPSVEPHGHETSRSILLMATVQKILIMRQLEHMAPFGCPATAESRRAPAAGRHRAERETEGGGGEQERVREG</sequence>
<evidence type="ECO:0000256" key="2">
    <source>
        <dbReference type="SAM" id="Phobius"/>
    </source>
</evidence>
<gene>
    <name evidence="3" type="ORF">C2845_PM06G27270</name>
</gene>
<dbReference type="Proteomes" id="UP000275267">
    <property type="component" value="Unassembled WGS sequence"/>
</dbReference>
<evidence type="ECO:0000256" key="1">
    <source>
        <dbReference type="SAM" id="MobiDB-lite"/>
    </source>
</evidence>
<keyword evidence="4" id="KW-1185">Reference proteome</keyword>
<dbReference type="AlphaFoldDB" id="A0A3L6RCC8"/>
<organism evidence="3 4">
    <name type="scientific">Panicum miliaceum</name>
    <name type="common">Proso millet</name>
    <name type="synonym">Broomcorn millet</name>
    <dbReference type="NCBI Taxonomy" id="4540"/>
    <lineage>
        <taxon>Eukaryota</taxon>
        <taxon>Viridiplantae</taxon>
        <taxon>Streptophyta</taxon>
        <taxon>Embryophyta</taxon>
        <taxon>Tracheophyta</taxon>
        <taxon>Spermatophyta</taxon>
        <taxon>Magnoliopsida</taxon>
        <taxon>Liliopsida</taxon>
        <taxon>Poales</taxon>
        <taxon>Poaceae</taxon>
        <taxon>PACMAD clade</taxon>
        <taxon>Panicoideae</taxon>
        <taxon>Panicodae</taxon>
        <taxon>Paniceae</taxon>
        <taxon>Panicinae</taxon>
        <taxon>Panicum</taxon>
        <taxon>Panicum sect. Panicum</taxon>
    </lineage>
</organism>
<name>A0A3L6RCC8_PANMI</name>
<feature type="region of interest" description="Disordered" evidence="1">
    <location>
        <begin position="413"/>
        <end position="443"/>
    </location>
</feature>
<feature type="region of interest" description="Disordered" evidence="1">
    <location>
        <begin position="230"/>
        <end position="305"/>
    </location>
</feature>
<keyword evidence="2" id="KW-0472">Membrane</keyword>
<feature type="transmembrane region" description="Helical" evidence="2">
    <location>
        <begin position="145"/>
        <end position="165"/>
    </location>
</feature>